<keyword evidence="2" id="KW-1185">Reference proteome</keyword>
<evidence type="ECO:0000313" key="2">
    <source>
        <dbReference type="Proteomes" id="UP000734823"/>
    </source>
</evidence>
<reference evidence="1 2" key="1">
    <citation type="submission" date="2020-06" db="EMBL/GenBank/DDBJ databases">
        <title>Actinokineospora xiongansis sp. nov., isolated from soil of Baiyangdian.</title>
        <authorList>
            <person name="Zhang X."/>
        </authorList>
    </citation>
    <scope>NUCLEOTIDE SEQUENCE [LARGE SCALE GENOMIC DNA]</scope>
    <source>
        <strain evidence="1 2">HBU206404</strain>
    </source>
</reference>
<evidence type="ECO:0000313" key="1">
    <source>
        <dbReference type="EMBL" id="MBC6447979.1"/>
    </source>
</evidence>
<gene>
    <name evidence="1" type="ORF">GPZ80_12450</name>
</gene>
<proteinExistence type="predicted"/>
<protein>
    <recommendedName>
        <fullName evidence="3">Secreted protein</fullName>
    </recommendedName>
</protein>
<sequence>MQLFMQQLPTLIGVLVGALATFTATSVAERSRWRRTQSVRWDDKRLAAYAEYAHAVKKVISISVRLAAHHGIHQDLDVLAPEEGLAALALAEEERTMKWETILLLGTDHTVVAARAWHDSVFKLQRIASGVDVESSWADAVGAVSRARRGFYEAAKADIGIKVGDAPESYEWQLSKLVAPAKPGGGSEDRGTRS</sequence>
<accession>A0ABR7L6D7</accession>
<comment type="caution">
    <text evidence="1">The sequence shown here is derived from an EMBL/GenBank/DDBJ whole genome shotgun (WGS) entry which is preliminary data.</text>
</comment>
<name>A0ABR7L6D7_9PSEU</name>
<dbReference type="Proteomes" id="UP000734823">
    <property type="component" value="Unassembled WGS sequence"/>
</dbReference>
<dbReference type="RefSeq" id="WP_187220487.1">
    <property type="nucleotide sequence ID" value="NZ_JABVED010000006.1"/>
</dbReference>
<evidence type="ECO:0008006" key="3">
    <source>
        <dbReference type="Google" id="ProtNLM"/>
    </source>
</evidence>
<dbReference type="EMBL" id="JABVED010000006">
    <property type="protein sequence ID" value="MBC6447979.1"/>
    <property type="molecule type" value="Genomic_DNA"/>
</dbReference>
<organism evidence="1 2">
    <name type="scientific">Actinokineospora xionganensis</name>
    <dbReference type="NCBI Taxonomy" id="2684470"/>
    <lineage>
        <taxon>Bacteria</taxon>
        <taxon>Bacillati</taxon>
        <taxon>Actinomycetota</taxon>
        <taxon>Actinomycetes</taxon>
        <taxon>Pseudonocardiales</taxon>
        <taxon>Pseudonocardiaceae</taxon>
        <taxon>Actinokineospora</taxon>
    </lineage>
</organism>